<organism evidence="1 2">
    <name type="scientific">Propionigenium maris DSM 9537</name>
    <dbReference type="NCBI Taxonomy" id="1123000"/>
    <lineage>
        <taxon>Bacteria</taxon>
        <taxon>Fusobacteriati</taxon>
        <taxon>Fusobacteriota</taxon>
        <taxon>Fusobacteriia</taxon>
        <taxon>Fusobacteriales</taxon>
        <taxon>Fusobacteriaceae</taxon>
        <taxon>Propionigenium</taxon>
    </lineage>
</organism>
<accession>A0A9W6LNR5</accession>
<evidence type="ECO:0000313" key="1">
    <source>
        <dbReference type="EMBL" id="GLI57646.1"/>
    </source>
</evidence>
<dbReference type="Proteomes" id="UP001144471">
    <property type="component" value="Unassembled WGS sequence"/>
</dbReference>
<protein>
    <submittedName>
        <fullName evidence="1">Uncharacterized protein</fullName>
    </submittedName>
</protein>
<sequence length="56" mass="6543">MKKIVYYYNGRKIVATKESKLKITSVAGSDEVQYFLDGVEVSKDIYTYVEKTIKDW</sequence>
<name>A0A9W6LNR5_9FUSO</name>
<comment type="caution">
    <text evidence="1">The sequence shown here is derived from an EMBL/GenBank/DDBJ whole genome shotgun (WGS) entry which is preliminary data.</text>
</comment>
<keyword evidence="2" id="KW-1185">Reference proteome</keyword>
<reference evidence="1" key="1">
    <citation type="submission" date="2022-12" db="EMBL/GenBank/DDBJ databases">
        <title>Reference genome sequencing for broad-spectrum identification of bacterial and archaeal isolates by mass spectrometry.</title>
        <authorList>
            <person name="Sekiguchi Y."/>
            <person name="Tourlousse D.M."/>
        </authorList>
    </citation>
    <scope>NUCLEOTIDE SEQUENCE</scope>
    <source>
        <strain evidence="1">10succ1</strain>
    </source>
</reference>
<gene>
    <name evidence="1" type="ORF">PM10SUCC1_31600</name>
</gene>
<dbReference type="EMBL" id="BSDY01000021">
    <property type="protein sequence ID" value="GLI57646.1"/>
    <property type="molecule type" value="Genomic_DNA"/>
</dbReference>
<dbReference type="AlphaFoldDB" id="A0A9W6LNR5"/>
<evidence type="ECO:0000313" key="2">
    <source>
        <dbReference type="Proteomes" id="UP001144471"/>
    </source>
</evidence>
<proteinExistence type="predicted"/>
<dbReference type="RefSeq" id="WP_281837325.1">
    <property type="nucleotide sequence ID" value="NZ_BSDY01000021.1"/>
</dbReference>